<evidence type="ECO:0000256" key="1">
    <source>
        <dbReference type="ARBA" id="ARBA00006700"/>
    </source>
</evidence>
<accession>A0A382H2M4</accession>
<dbReference type="AlphaFoldDB" id="A0A382H2M4"/>
<comment type="similarity">
    <text evidence="1">Belongs to the universal ribosomal protein uL23 family.</text>
</comment>
<dbReference type="NCBIfam" id="NF004363">
    <property type="entry name" value="PRK05738.2-4"/>
    <property type="match status" value="1"/>
</dbReference>
<dbReference type="GO" id="GO:1990904">
    <property type="term" value="C:ribonucleoprotein complex"/>
    <property type="evidence" value="ECO:0007669"/>
    <property type="project" value="UniProtKB-KW"/>
</dbReference>
<sequence>MYQKIIIQPILTEKMAMLEERENKYAFIVSKGANKPEIKKAIEKKFDVKVVKVATINRIGKVKQMTVRSGGRTIRTSGKRSGCKRAIVTLESGSTIDLVRGEATG</sequence>
<evidence type="ECO:0008006" key="7">
    <source>
        <dbReference type="Google" id="ProtNLM"/>
    </source>
</evidence>
<protein>
    <recommendedName>
        <fullName evidence="7">50S ribosomal protein L23</fullName>
    </recommendedName>
</protein>
<dbReference type="PANTHER" id="PTHR11620">
    <property type="entry name" value="60S RIBOSOMAL PROTEIN L23A"/>
    <property type="match status" value="1"/>
</dbReference>
<keyword evidence="2" id="KW-0699">rRNA-binding</keyword>
<dbReference type="PROSITE" id="PS00050">
    <property type="entry name" value="RIBOSOMAL_L23"/>
    <property type="match status" value="1"/>
</dbReference>
<gene>
    <name evidence="6" type="ORF">METZ01_LOCUS234041</name>
</gene>
<dbReference type="GO" id="GO:0019843">
    <property type="term" value="F:rRNA binding"/>
    <property type="evidence" value="ECO:0007669"/>
    <property type="project" value="UniProtKB-KW"/>
</dbReference>
<dbReference type="InterPro" id="IPR012677">
    <property type="entry name" value="Nucleotide-bd_a/b_plait_sf"/>
</dbReference>
<dbReference type="InterPro" id="IPR013025">
    <property type="entry name" value="Ribosomal_uL23-like"/>
</dbReference>
<dbReference type="Gene3D" id="3.30.70.330">
    <property type="match status" value="1"/>
</dbReference>
<reference evidence="6" key="1">
    <citation type="submission" date="2018-05" db="EMBL/GenBank/DDBJ databases">
        <authorList>
            <person name="Lanie J.A."/>
            <person name="Ng W.-L."/>
            <person name="Kazmierczak K.M."/>
            <person name="Andrzejewski T.M."/>
            <person name="Davidsen T.M."/>
            <person name="Wayne K.J."/>
            <person name="Tettelin H."/>
            <person name="Glass J.I."/>
            <person name="Rusch D."/>
            <person name="Podicherti R."/>
            <person name="Tsui H.-C.T."/>
            <person name="Winkler M.E."/>
        </authorList>
    </citation>
    <scope>NUCLEOTIDE SEQUENCE</scope>
</reference>
<dbReference type="SUPFAM" id="SSF54189">
    <property type="entry name" value="Ribosomal proteins S24e, L23 and L15e"/>
    <property type="match status" value="1"/>
</dbReference>
<evidence type="ECO:0000256" key="4">
    <source>
        <dbReference type="ARBA" id="ARBA00022980"/>
    </source>
</evidence>
<proteinExistence type="inferred from homology"/>
<organism evidence="6">
    <name type="scientific">marine metagenome</name>
    <dbReference type="NCBI Taxonomy" id="408172"/>
    <lineage>
        <taxon>unclassified sequences</taxon>
        <taxon>metagenomes</taxon>
        <taxon>ecological metagenomes</taxon>
    </lineage>
</organism>
<dbReference type="InterPro" id="IPR001014">
    <property type="entry name" value="Ribosomal_uL23_CS"/>
</dbReference>
<dbReference type="GO" id="GO:0006412">
    <property type="term" value="P:translation"/>
    <property type="evidence" value="ECO:0007669"/>
    <property type="project" value="InterPro"/>
</dbReference>
<dbReference type="EMBL" id="UINC01058662">
    <property type="protein sequence ID" value="SVB81187.1"/>
    <property type="molecule type" value="Genomic_DNA"/>
</dbReference>
<dbReference type="Pfam" id="PF00276">
    <property type="entry name" value="Ribosomal_L23"/>
    <property type="match status" value="1"/>
</dbReference>
<keyword evidence="4" id="KW-0689">Ribosomal protein</keyword>
<evidence type="ECO:0000256" key="3">
    <source>
        <dbReference type="ARBA" id="ARBA00022884"/>
    </source>
</evidence>
<evidence type="ECO:0000256" key="5">
    <source>
        <dbReference type="ARBA" id="ARBA00023274"/>
    </source>
</evidence>
<name>A0A382H2M4_9ZZZZ</name>
<dbReference type="HAMAP" id="MF_01369_B">
    <property type="entry name" value="Ribosomal_uL23_B"/>
    <property type="match status" value="1"/>
</dbReference>
<dbReference type="GO" id="GO:0005840">
    <property type="term" value="C:ribosome"/>
    <property type="evidence" value="ECO:0007669"/>
    <property type="project" value="UniProtKB-KW"/>
</dbReference>
<evidence type="ECO:0000256" key="2">
    <source>
        <dbReference type="ARBA" id="ARBA00022730"/>
    </source>
</evidence>
<dbReference type="InterPro" id="IPR012678">
    <property type="entry name" value="Ribosomal_uL23/eL15/eS24_sf"/>
</dbReference>
<keyword evidence="5" id="KW-0687">Ribonucleoprotein</keyword>
<dbReference type="GO" id="GO:0003735">
    <property type="term" value="F:structural constituent of ribosome"/>
    <property type="evidence" value="ECO:0007669"/>
    <property type="project" value="InterPro"/>
</dbReference>
<evidence type="ECO:0000313" key="6">
    <source>
        <dbReference type="EMBL" id="SVB81187.1"/>
    </source>
</evidence>
<keyword evidence="3" id="KW-0694">RNA-binding</keyword>